<feature type="domain" description="Helicase C-terminal" evidence="20">
    <location>
        <begin position="442"/>
        <end position="603"/>
    </location>
</feature>
<feature type="compositionally biased region" description="Acidic residues" evidence="17">
    <location>
        <begin position="29"/>
        <end position="39"/>
    </location>
</feature>
<evidence type="ECO:0000259" key="20">
    <source>
        <dbReference type="PROSITE" id="PS51194"/>
    </source>
</evidence>
<dbReference type="CDD" id="cd00593">
    <property type="entry name" value="RIBOc"/>
    <property type="match status" value="2"/>
</dbReference>
<keyword evidence="4" id="KW-0930">Antiviral protein</keyword>
<dbReference type="Pfam" id="PF00271">
    <property type="entry name" value="Helicase_C"/>
    <property type="match status" value="1"/>
</dbReference>
<organism evidence="22 23">
    <name type="scientific">Periconia digitata</name>
    <dbReference type="NCBI Taxonomy" id="1303443"/>
    <lineage>
        <taxon>Eukaryota</taxon>
        <taxon>Fungi</taxon>
        <taxon>Dikarya</taxon>
        <taxon>Ascomycota</taxon>
        <taxon>Pezizomycotina</taxon>
        <taxon>Dothideomycetes</taxon>
        <taxon>Pleosporomycetidae</taxon>
        <taxon>Pleosporales</taxon>
        <taxon>Massarineae</taxon>
        <taxon>Periconiaceae</taxon>
        <taxon>Periconia</taxon>
    </lineage>
</organism>
<comment type="caution">
    <text evidence="22">The sequence shown here is derived from an EMBL/GenBank/DDBJ whole genome shotgun (WGS) entry which is preliminary data.</text>
</comment>
<name>A0A9W4XPF9_9PLEO</name>
<feature type="domain" description="Helicase ATP-binding" evidence="19">
    <location>
        <begin position="114"/>
        <end position="296"/>
    </location>
</feature>
<evidence type="ECO:0000259" key="21">
    <source>
        <dbReference type="PROSITE" id="PS51327"/>
    </source>
</evidence>
<feature type="compositionally biased region" description="Acidic residues" evidence="17">
    <location>
        <begin position="9"/>
        <end position="19"/>
    </location>
</feature>
<dbReference type="PROSITE" id="PS00517">
    <property type="entry name" value="RNASE_3_1"/>
    <property type="match status" value="1"/>
</dbReference>
<evidence type="ECO:0000313" key="22">
    <source>
        <dbReference type="EMBL" id="CAI6332556.1"/>
    </source>
</evidence>
<dbReference type="CDD" id="cd18034">
    <property type="entry name" value="DEXHc_dicer"/>
    <property type="match status" value="1"/>
</dbReference>
<evidence type="ECO:0000256" key="7">
    <source>
        <dbReference type="ARBA" id="ARBA00022741"/>
    </source>
</evidence>
<evidence type="ECO:0000256" key="4">
    <source>
        <dbReference type="ARBA" id="ARBA00022721"/>
    </source>
</evidence>
<dbReference type="InterPro" id="IPR036389">
    <property type="entry name" value="RNase_III_sf"/>
</dbReference>
<dbReference type="GO" id="GO:0050688">
    <property type="term" value="P:regulation of defense response to virus"/>
    <property type="evidence" value="ECO:0007669"/>
    <property type="project" value="UniProtKB-KW"/>
</dbReference>
<dbReference type="PROSITE" id="PS51194">
    <property type="entry name" value="HELICASE_CTER"/>
    <property type="match status" value="1"/>
</dbReference>
<dbReference type="Pfam" id="PF00636">
    <property type="entry name" value="Ribonuclease_3"/>
    <property type="match status" value="2"/>
</dbReference>
<dbReference type="SUPFAM" id="SSF52540">
    <property type="entry name" value="P-loop containing nucleoside triphosphate hydrolases"/>
    <property type="match status" value="1"/>
</dbReference>
<accession>A0A9W4XPF9</accession>
<dbReference type="EMBL" id="CAOQHR010000003">
    <property type="protein sequence ID" value="CAI6332556.1"/>
    <property type="molecule type" value="Genomic_DNA"/>
</dbReference>
<proteinExistence type="inferred from homology"/>
<dbReference type="InterPro" id="IPR014001">
    <property type="entry name" value="Helicase_ATP-bd"/>
</dbReference>
<dbReference type="SMART" id="SM00487">
    <property type="entry name" value="DEXDc"/>
    <property type="match status" value="1"/>
</dbReference>
<dbReference type="Proteomes" id="UP001152607">
    <property type="component" value="Unassembled WGS sequence"/>
</dbReference>
<dbReference type="FunFam" id="3.40.50.300:FF:000628">
    <property type="entry name" value="Endoribonuclease Dicer"/>
    <property type="match status" value="1"/>
</dbReference>
<evidence type="ECO:0000256" key="15">
    <source>
        <dbReference type="ARBA" id="ARBA00035116"/>
    </source>
</evidence>
<dbReference type="InterPro" id="IPR001650">
    <property type="entry name" value="Helicase_C-like"/>
</dbReference>
<feature type="domain" description="RNase III" evidence="18">
    <location>
        <begin position="1254"/>
        <end position="1405"/>
    </location>
</feature>
<evidence type="ECO:0000256" key="9">
    <source>
        <dbReference type="ARBA" id="ARBA00022806"/>
    </source>
</evidence>
<dbReference type="PANTHER" id="PTHR14950:SF62">
    <property type="entry name" value="DICER-LIKE PROTEIN 1"/>
    <property type="match status" value="1"/>
</dbReference>
<dbReference type="GO" id="GO:0004386">
    <property type="term" value="F:helicase activity"/>
    <property type="evidence" value="ECO:0007669"/>
    <property type="project" value="UniProtKB-KW"/>
</dbReference>
<dbReference type="FunFam" id="1.10.1520.10:FF:000015">
    <property type="entry name" value="Dicer-like protein 1"/>
    <property type="match status" value="1"/>
</dbReference>
<dbReference type="GO" id="GO:0005737">
    <property type="term" value="C:cytoplasm"/>
    <property type="evidence" value="ECO:0007669"/>
    <property type="project" value="TreeGrafter"/>
</dbReference>
<keyword evidence="6" id="KW-0677">Repeat</keyword>
<dbReference type="FunFam" id="1.10.1520.10:FF:000026">
    <property type="entry name" value="Dicer-like protein 1"/>
    <property type="match status" value="1"/>
</dbReference>
<dbReference type="PANTHER" id="PTHR14950">
    <property type="entry name" value="DICER-RELATED"/>
    <property type="match status" value="1"/>
</dbReference>
<dbReference type="Pfam" id="PF03368">
    <property type="entry name" value="Dicer_dimer"/>
    <property type="match status" value="1"/>
</dbReference>
<evidence type="ECO:0000256" key="8">
    <source>
        <dbReference type="ARBA" id="ARBA00022801"/>
    </source>
</evidence>
<dbReference type="Gene3D" id="1.10.1520.10">
    <property type="entry name" value="Ribonuclease III domain"/>
    <property type="match status" value="2"/>
</dbReference>
<sequence length="1543" mass="176946">MGWAQNYEFQEDCTEESEDEYHAQPQPSESEEEDSDLDADAAQSFGPRTTSERKRAQNEIFRAFATVKASQITEKEVKDTIKSAKDEVLSIQAILAKQENSSRISTPRDYQTELFQRAKDENIIAVLGTGSGKTHIATLLLRHILDLEVEARAKGAPPKIAFFLVNSVNLVFQQSNVLRCGLDHGVEGICGAMGARLWEKATWDKHFEKNMVIICTAEVLFQCMMHSFIGIHKINLLIFDEAHHAKDNHPYSRIMKDYYMAEPDISKRPKVFGMTASPVDANKNISQVAMQLEKMLHCKIATTSDLTLVANAINQPDEEVAQYSRLHQPFETALHQELKSRFGDVDDFQKLFRASKLISTELGRWASDIYWSFAFTEEATRKREIRQEFHHHKTFQDGGMEKLNDQLARLKEAAAYVQQLDFGVPMATPQDLSSKVLVLHHWLNNYYHRHGEHRCIVFVTRRQTARLLQLIFSHLGGPFLKSDILVGINAIGHDFNVSLRKQIITVAKFRKGDINCLFCTSVAEEGLDIPQCNLVIRFDLYSTMIQYVQSRGRARHQNSKYLHMVEEGNMKHREAVYESRTSEAVMKNFCEGLSVDRLLDDEDSMVNLPDMDPEYMSYTDPDTGAKLTYKSSLAVLAHFVACLPTSNHDTILQPTYVVSQASTRDDPDDDMQTGFRCEVILPSCSPTASMVGKACRRKIIARCSAAFMMCMELRERGDLDGNLLPTYEKRLPAMRNAHLAISEKKKGLYPMRTKPEFWNINSNCVPGLLYLTIIDVSCGLDRPHQPLGILTRTPMPQLPRFPIFPKDNRASEVVSVSLTTPLETNDQMLQQFTQLFLVLYEDVFNKVFEHNVTKMPYWQVPIKLERAGSFSSTSKPGDIIDMEQIQLVCNQREHRWTPESTAKDLSDRYFVDRGNGSRRFYAIAIAPQYKALDPVPESAPTYRYDRNILDYSVSLWKSAREKAKWNETQPVIQAEWIPFRRNFLATVEDKEKATIRGKNVAFVCPEPFRISTISTRFIAMCYVFPAIIHRFEDYLIALEAAQMLALDIGPALCLEAVTKDSENTDEHSNEKINFKSGMGPNYERLEFLGDCFLKMATSISTFVLQPDENEFEFHVRRMVMLCNKNLFKAAMKLNLVDFVRTESFSRRTWYLKGPVLLQGKGPKSSGHEVIRHSLGDKSVADVCEAFIGAAFMQHHREGRWSPEMWDQAVKAVTVFTNTEDTQDHQMEKFSDYYAAYEKPKYQVAEPTATQLDLALKVEEQHPYHFKYPRLLRSAFVHPSQAFMWEQVPNYQRLEFLGDALLDQAFIMHLFYRYPSKDPQWLTEHKSPMVSNKFLGAVSVKLGFHKHIRQNNSMLSSQIYDYVGEIEEAEREANGAVDYWTTVMEPPKCLADVVEAFVAAMFVDSEFNFQVVQDFFDMHLKPFFLDITVYDKFGHHHPTTRMMKLLHESFGCRNWRMATHTTKSLLPGKDQVLAMIMIHNKVRFHGVAASGRYARIKASHSALEHLDGLPEYEYQKNYGCDCAEHKEDEETLEEDLKERMGPAN</sequence>
<dbReference type="GO" id="GO:0051607">
    <property type="term" value="P:defense response to virus"/>
    <property type="evidence" value="ECO:0007669"/>
    <property type="project" value="UniProtKB-KW"/>
</dbReference>
<evidence type="ECO:0000256" key="12">
    <source>
        <dbReference type="ARBA" id="ARBA00022884"/>
    </source>
</evidence>
<evidence type="ECO:0000259" key="18">
    <source>
        <dbReference type="PROSITE" id="PS50142"/>
    </source>
</evidence>
<dbReference type="GO" id="GO:0003723">
    <property type="term" value="F:RNA binding"/>
    <property type="evidence" value="ECO:0007669"/>
    <property type="project" value="UniProtKB-UniRule"/>
</dbReference>
<dbReference type="SMART" id="SM00535">
    <property type="entry name" value="RIBOc"/>
    <property type="match status" value="2"/>
</dbReference>
<evidence type="ECO:0000259" key="19">
    <source>
        <dbReference type="PROSITE" id="PS51192"/>
    </source>
</evidence>
<comment type="cofactor">
    <cofactor evidence="1">
        <name>Mn(2+)</name>
        <dbReference type="ChEBI" id="CHEBI:29035"/>
    </cofactor>
</comment>
<dbReference type="CDD" id="cd18802">
    <property type="entry name" value="SF2_C_dicer"/>
    <property type="match status" value="1"/>
</dbReference>
<dbReference type="GO" id="GO:0005634">
    <property type="term" value="C:nucleus"/>
    <property type="evidence" value="ECO:0007669"/>
    <property type="project" value="TreeGrafter"/>
</dbReference>
<evidence type="ECO:0000256" key="16">
    <source>
        <dbReference type="PROSITE-ProRule" id="PRU00657"/>
    </source>
</evidence>
<feature type="domain" description="Dicer dsRNA-binding fold" evidence="21">
    <location>
        <begin position="632"/>
        <end position="733"/>
    </location>
</feature>
<dbReference type="InterPro" id="IPR005034">
    <property type="entry name" value="Dicer_dimerisation"/>
</dbReference>
<evidence type="ECO:0000256" key="5">
    <source>
        <dbReference type="ARBA" id="ARBA00022723"/>
    </source>
</evidence>
<evidence type="ECO:0000256" key="13">
    <source>
        <dbReference type="ARBA" id="ARBA00023118"/>
    </source>
</evidence>
<dbReference type="SMART" id="SM00490">
    <property type="entry name" value="HELICc"/>
    <property type="match status" value="1"/>
</dbReference>
<evidence type="ECO:0000256" key="2">
    <source>
        <dbReference type="ARBA" id="ARBA00001946"/>
    </source>
</evidence>
<dbReference type="Pfam" id="PF24995">
    <property type="entry name" value="DSRM_2"/>
    <property type="match status" value="1"/>
</dbReference>
<evidence type="ECO:0000256" key="6">
    <source>
        <dbReference type="ARBA" id="ARBA00022737"/>
    </source>
</evidence>
<keyword evidence="5" id="KW-0479">Metal-binding</keyword>
<protein>
    <recommendedName>
        <fullName evidence="3">Dicer-like protein 1</fullName>
    </recommendedName>
</protein>
<dbReference type="GO" id="GO:0030422">
    <property type="term" value="P:siRNA processing"/>
    <property type="evidence" value="ECO:0007669"/>
    <property type="project" value="TreeGrafter"/>
</dbReference>
<feature type="domain" description="RNase III" evidence="18">
    <location>
        <begin position="1054"/>
        <end position="1195"/>
    </location>
</feature>
<gene>
    <name evidence="22" type="ORF">PDIGIT_LOCUS5581</name>
</gene>
<dbReference type="PROSITE" id="PS51192">
    <property type="entry name" value="HELICASE_ATP_BIND_1"/>
    <property type="match status" value="1"/>
</dbReference>
<evidence type="ECO:0000256" key="1">
    <source>
        <dbReference type="ARBA" id="ARBA00001936"/>
    </source>
</evidence>
<feature type="region of interest" description="Disordered" evidence="17">
    <location>
        <begin position="1"/>
        <end position="54"/>
    </location>
</feature>
<keyword evidence="8" id="KW-0378">Hydrolase</keyword>
<evidence type="ECO:0000256" key="10">
    <source>
        <dbReference type="ARBA" id="ARBA00022840"/>
    </source>
</evidence>
<comment type="similarity">
    <text evidence="15 16">Belongs to the helicase family. Dicer subfamily.</text>
</comment>
<reference evidence="22" key="1">
    <citation type="submission" date="2023-01" db="EMBL/GenBank/DDBJ databases">
        <authorList>
            <person name="Van Ghelder C."/>
            <person name="Rancurel C."/>
        </authorList>
    </citation>
    <scope>NUCLEOTIDE SEQUENCE</scope>
    <source>
        <strain evidence="22">CNCM I-4278</strain>
    </source>
</reference>
<evidence type="ECO:0000313" key="23">
    <source>
        <dbReference type="Proteomes" id="UP001152607"/>
    </source>
</evidence>
<evidence type="ECO:0000256" key="3">
    <source>
        <dbReference type="ARBA" id="ARBA00020797"/>
    </source>
</evidence>
<dbReference type="Pfam" id="PF04851">
    <property type="entry name" value="ResIII"/>
    <property type="match status" value="1"/>
</dbReference>
<dbReference type="InterPro" id="IPR038248">
    <property type="entry name" value="Dicer_dimer_sf"/>
</dbReference>
<dbReference type="Gene3D" id="3.30.160.380">
    <property type="entry name" value="Dicer dimerisation domain"/>
    <property type="match status" value="1"/>
</dbReference>
<dbReference type="GO" id="GO:0046872">
    <property type="term" value="F:metal ion binding"/>
    <property type="evidence" value="ECO:0007669"/>
    <property type="project" value="UniProtKB-KW"/>
</dbReference>
<keyword evidence="9" id="KW-0347">Helicase</keyword>
<dbReference type="InterPro" id="IPR000999">
    <property type="entry name" value="RNase_III_dom"/>
</dbReference>
<dbReference type="InterPro" id="IPR056755">
    <property type="entry name" value="DSRM_2"/>
</dbReference>
<dbReference type="OrthoDB" id="416741at2759"/>
<dbReference type="SUPFAM" id="SSF69065">
    <property type="entry name" value="RNase III domain-like"/>
    <property type="match status" value="2"/>
</dbReference>
<keyword evidence="11" id="KW-0460">Magnesium</keyword>
<keyword evidence="12 16" id="KW-0694">RNA-binding</keyword>
<keyword evidence="14" id="KW-0464">Manganese</keyword>
<evidence type="ECO:0000256" key="17">
    <source>
        <dbReference type="SAM" id="MobiDB-lite"/>
    </source>
</evidence>
<dbReference type="GO" id="GO:0003677">
    <property type="term" value="F:DNA binding"/>
    <property type="evidence" value="ECO:0007669"/>
    <property type="project" value="InterPro"/>
</dbReference>
<evidence type="ECO:0000256" key="11">
    <source>
        <dbReference type="ARBA" id="ARBA00022842"/>
    </source>
</evidence>
<dbReference type="Gene3D" id="3.40.50.300">
    <property type="entry name" value="P-loop containing nucleotide triphosphate hydrolases"/>
    <property type="match status" value="2"/>
</dbReference>
<dbReference type="GO" id="GO:0004525">
    <property type="term" value="F:ribonuclease III activity"/>
    <property type="evidence" value="ECO:0007669"/>
    <property type="project" value="InterPro"/>
</dbReference>
<dbReference type="InterPro" id="IPR006935">
    <property type="entry name" value="Helicase/UvrB_N"/>
</dbReference>
<dbReference type="InterPro" id="IPR027417">
    <property type="entry name" value="P-loop_NTPase"/>
</dbReference>
<keyword evidence="13" id="KW-0051">Antiviral defense</keyword>
<keyword evidence="23" id="KW-1185">Reference proteome</keyword>
<comment type="cofactor">
    <cofactor evidence="2">
        <name>Mg(2+)</name>
        <dbReference type="ChEBI" id="CHEBI:18420"/>
    </cofactor>
</comment>
<keyword evidence="7" id="KW-0547">Nucleotide-binding</keyword>
<dbReference type="GO" id="GO:0005524">
    <property type="term" value="F:ATP binding"/>
    <property type="evidence" value="ECO:0007669"/>
    <property type="project" value="UniProtKB-KW"/>
</dbReference>
<dbReference type="PROSITE" id="PS50142">
    <property type="entry name" value="RNASE_3_2"/>
    <property type="match status" value="2"/>
</dbReference>
<keyword evidence="10" id="KW-0067">ATP-binding</keyword>
<dbReference type="PROSITE" id="PS51327">
    <property type="entry name" value="DICER_DSRBF"/>
    <property type="match status" value="1"/>
</dbReference>
<evidence type="ECO:0000256" key="14">
    <source>
        <dbReference type="ARBA" id="ARBA00023211"/>
    </source>
</evidence>